<dbReference type="InterPro" id="IPR012000">
    <property type="entry name" value="Thiamin_PyroP_enz_cen_dom"/>
</dbReference>
<dbReference type="OrthoDB" id="4494979at2"/>
<organism evidence="8 9">
    <name type="scientific">Planktotalea frisia</name>
    <dbReference type="NCBI Taxonomy" id="696762"/>
    <lineage>
        <taxon>Bacteria</taxon>
        <taxon>Pseudomonadati</taxon>
        <taxon>Pseudomonadota</taxon>
        <taxon>Alphaproteobacteria</taxon>
        <taxon>Rhodobacterales</taxon>
        <taxon>Paracoccaceae</taxon>
        <taxon>Planktotalea</taxon>
    </lineage>
</organism>
<evidence type="ECO:0000259" key="6">
    <source>
        <dbReference type="Pfam" id="PF02775"/>
    </source>
</evidence>
<comment type="caution">
    <text evidence="8">The sequence shown here is derived from an EMBL/GenBank/DDBJ whole genome shotgun (WGS) entry which is preliminary data.</text>
</comment>
<dbReference type="GO" id="GO:0050660">
    <property type="term" value="F:flavin adenine dinucleotide binding"/>
    <property type="evidence" value="ECO:0007669"/>
    <property type="project" value="TreeGrafter"/>
</dbReference>
<dbReference type="InterPro" id="IPR012001">
    <property type="entry name" value="Thiamin_PyroP_enz_TPP-bd_dom"/>
</dbReference>
<feature type="domain" description="Thiamine pyrophosphate enzyme TPP-binding" evidence="6">
    <location>
        <begin position="375"/>
        <end position="520"/>
    </location>
</feature>
<dbReference type="PANTHER" id="PTHR18968:SF129">
    <property type="entry name" value="ACETOLACTATE SYNTHASE"/>
    <property type="match status" value="1"/>
</dbReference>
<dbReference type="AlphaFoldDB" id="A0A1L9P1V8"/>
<dbReference type="GO" id="GO:0000287">
    <property type="term" value="F:magnesium ion binding"/>
    <property type="evidence" value="ECO:0007669"/>
    <property type="project" value="InterPro"/>
</dbReference>
<feature type="domain" description="Thiamine pyrophosphate enzyme central" evidence="5">
    <location>
        <begin position="185"/>
        <end position="322"/>
    </location>
</feature>
<dbReference type="GO" id="GO:0005948">
    <property type="term" value="C:acetolactate synthase complex"/>
    <property type="evidence" value="ECO:0007669"/>
    <property type="project" value="TreeGrafter"/>
</dbReference>
<evidence type="ECO:0000256" key="2">
    <source>
        <dbReference type="ARBA" id="ARBA00022679"/>
    </source>
</evidence>
<dbReference type="Pfam" id="PF02775">
    <property type="entry name" value="TPP_enzyme_C"/>
    <property type="match status" value="1"/>
</dbReference>
<evidence type="ECO:0000259" key="7">
    <source>
        <dbReference type="Pfam" id="PF02776"/>
    </source>
</evidence>
<proteinExistence type="inferred from homology"/>
<accession>A0A1L9P1V8</accession>
<keyword evidence="9" id="KW-1185">Reference proteome</keyword>
<evidence type="ECO:0000256" key="1">
    <source>
        <dbReference type="ARBA" id="ARBA00007812"/>
    </source>
</evidence>
<protein>
    <submittedName>
        <fullName evidence="8">Acetolactate synthase</fullName>
        <ecNumber evidence="8">2.2.1.6</ecNumber>
    </submittedName>
</protein>
<comment type="similarity">
    <text evidence="1 4">Belongs to the TPP enzyme family.</text>
</comment>
<dbReference type="CDD" id="cd07035">
    <property type="entry name" value="TPP_PYR_POX_like"/>
    <property type="match status" value="1"/>
</dbReference>
<sequence length="532" mass="56437">MRAADVLAKRLYEAGCRWAFGMPGGEVLNLLDALEEAGITFVLCKHENAAGFMAEGTYHRTGAPGILIATVGPGALNGINSVENARQDRVPLIVLTGCVDADEAQIYTHQVLDQAQVFRPITKATFTLTAKRAHVIADKAVGIAMEGRKGPVHIDVPISVADAPSSGQGVLRKMASPVAPVGPDLEAAREALKNAKCPLIIAGVDAMSEDASVAVQEAAERLNAPVITTYKAKGLMPENHPLSMGGAGLSPKADTLLLPLVRAADVILAIGYDPIEMRAGWQNPWDPETQIVIDITAEPNTHYMHHATYNIIGNCAASVVALLPEAGQTVWPDEAPKRAEEALKKAFAPQGDWGPDHVIATCQGMLPADTLATVDSGAHRILLSQMWQCNFPRALTQSTALCTMGCAVPLAMGAQLVEPDRTVVSFSGDAGFLMVAGELATATEQGLKTIFVVFVDASLALIELKQRQRQMTNRGVDFGTTDFAAVANAFGGKGHHVRNTDELKAALKAAQSSETFTLIAAEIDRKSYDGRL</sequence>
<dbReference type="GO" id="GO:0009097">
    <property type="term" value="P:isoleucine biosynthetic process"/>
    <property type="evidence" value="ECO:0007669"/>
    <property type="project" value="TreeGrafter"/>
</dbReference>
<dbReference type="FunFam" id="3.40.50.970:FF:000007">
    <property type="entry name" value="Acetolactate synthase"/>
    <property type="match status" value="1"/>
</dbReference>
<dbReference type="Proteomes" id="UP000184514">
    <property type="component" value="Unassembled WGS sequence"/>
</dbReference>
<dbReference type="EMBL" id="MLCB01000020">
    <property type="protein sequence ID" value="OJI95515.1"/>
    <property type="molecule type" value="Genomic_DNA"/>
</dbReference>
<dbReference type="Pfam" id="PF02776">
    <property type="entry name" value="TPP_enzyme_N"/>
    <property type="match status" value="1"/>
</dbReference>
<dbReference type="InterPro" id="IPR045229">
    <property type="entry name" value="TPP_enz"/>
</dbReference>
<keyword evidence="2 8" id="KW-0808">Transferase</keyword>
<dbReference type="CDD" id="cd00568">
    <property type="entry name" value="TPP_enzymes"/>
    <property type="match status" value="1"/>
</dbReference>
<name>A0A1L9P1V8_9RHOB</name>
<dbReference type="Gene3D" id="3.40.50.1220">
    <property type="entry name" value="TPP-binding domain"/>
    <property type="match status" value="1"/>
</dbReference>
<dbReference type="GO" id="GO:0003984">
    <property type="term" value="F:acetolactate synthase activity"/>
    <property type="evidence" value="ECO:0007669"/>
    <property type="project" value="UniProtKB-EC"/>
</dbReference>
<dbReference type="PANTHER" id="PTHR18968">
    <property type="entry name" value="THIAMINE PYROPHOSPHATE ENZYMES"/>
    <property type="match status" value="1"/>
</dbReference>
<dbReference type="InterPro" id="IPR011766">
    <property type="entry name" value="TPP_enzyme_TPP-bd"/>
</dbReference>
<dbReference type="STRING" id="696762.PFRI_02360"/>
<dbReference type="EC" id="2.2.1.6" evidence="8"/>
<evidence type="ECO:0000313" key="8">
    <source>
        <dbReference type="EMBL" id="OJI95515.1"/>
    </source>
</evidence>
<dbReference type="SUPFAM" id="SSF52518">
    <property type="entry name" value="Thiamin diphosphate-binding fold (THDP-binding)"/>
    <property type="match status" value="2"/>
</dbReference>
<evidence type="ECO:0000259" key="5">
    <source>
        <dbReference type="Pfam" id="PF00205"/>
    </source>
</evidence>
<gene>
    <name evidence="8" type="primary">alsS</name>
    <name evidence="8" type="ORF">PFRI_02360</name>
</gene>
<dbReference type="Gene3D" id="3.40.50.970">
    <property type="match status" value="2"/>
</dbReference>
<dbReference type="Pfam" id="PF00205">
    <property type="entry name" value="TPP_enzyme_M"/>
    <property type="match status" value="1"/>
</dbReference>
<dbReference type="InterPro" id="IPR029061">
    <property type="entry name" value="THDP-binding"/>
</dbReference>
<reference evidence="8 9" key="1">
    <citation type="submission" date="2016-10" db="EMBL/GenBank/DDBJ databases">
        <title>Genome sequence of Planktotalea frisia SH6-1.</title>
        <authorList>
            <person name="Poehlein A."/>
            <person name="Bakenhus I."/>
            <person name="Voget S."/>
            <person name="Brinkhoff T."/>
            <person name="Simon M."/>
        </authorList>
    </citation>
    <scope>NUCLEOTIDE SEQUENCE [LARGE SCALE GENOMIC DNA]</scope>
    <source>
        <strain evidence="8 9">SH6-1</strain>
    </source>
</reference>
<dbReference type="GO" id="GO:0009099">
    <property type="term" value="P:L-valine biosynthetic process"/>
    <property type="evidence" value="ECO:0007669"/>
    <property type="project" value="TreeGrafter"/>
</dbReference>
<evidence type="ECO:0000256" key="4">
    <source>
        <dbReference type="RuleBase" id="RU362132"/>
    </source>
</evidence>
<dbReference type="RefSeq" id="WP_111445669.1">
    <property type="nucleotide sequence ID" value="NZ_MLCB01000020.1"/>
</dbReference>
<feature type="domain" description="Thiamine pyrophosphate enzyme N-terminal TPP-binding" evidence="7">
    <location>
        <begin position="1"/>
        <end position="116"/>
    </location>
</feature>
<keyword evidence="3 4" id="KW-0786">Thiamine pyrophosphate</keyword>
<dbReference type="InterPro" id="IPR000399">
    <property type="entry name" value="TPP-bd_CS"/>
</dbReference>
<dbReference type="InterPro" id="IPR029035">
    <property type="entry name" value="DHS-like_NAD/FAD-binding_dom"/>
</dbReference>
<dbReference type="SUPFAM" id="SSF52467">
    <property type="entry name" value="DHS-like NAD/FAD-binding domain"/>
    <property type="match status" value="1"/>
</dbReference>
<evidence type="ECO:0000256" key="3">
    <source>
        <dbReference type="ARBA" id="ARBA00023052"/>
    </source>
</evidence>
<evidence type="ECO:0000313" key="9">
    <source>
        <dbReference type="Proteomes" id="UP000184514"/>
    </source>
</evidence>
<dbReference type="PROSITE" id="PS00187">
    <property type="entry name" value="TPP_ENZYMES"/>
    <property type="match status" value="1"/>
</dbReference>
<dbReference type="GO" id="GO:0030976">
    <property type="term" value="F:thiamine pyrophosphate binding"/>
    <property type="evidence" value="ECO:0007669"/>
    <property type="project" value="InterPro"/>
</dbReference>